<evidence type="ECO:0000259" key="1">
    <source>
        <dbReference type="PROSITE" id="PS51832"/>
    </source>
</evidence>
<accession>K0B4H5</accession>
<dbReference type="NCBIfam" id="TIGR00277">
    <property type="entry name" value="HDIG"/>
    <property type="match status" value="1"/>
</dbReference>
<protein>
    <submittedName>
        <fullName evidence="2">Metal dependent phosphohydrolase</fullName>
    </submittedName>
</protein>
<feature type="domain" description="HD-GYP" evidence="1">
    <location>
        <begin position="116"/>
        <end position="314"/>
    </location>
</feature>
<dbReference type="EMBL" id="CP003326">
    <property type="protein sequence ID" value="AFS79431.1"/>
    <property type="molecule type" value="Genomic_DNA"/>
</dbReference>
<evidence type="ECO:0000313" key="3">
    <source>
        <dbReference type="Proteomes" id="UP000006094"/>
    </source>
</evidence>
<dbReference type="HOGENOM" id="CLU_000445_92_1_9"/>
<dbReference type="OrthoDB" id="9804747at2"/>
<dbReference type="InterPro" id="IPR006675">
    <property type="entry name" value="HDIG_dom"/>
</dbReference>
<dbReference type="PATRIC" id="fig|1128398.3.peg.2511"/>
<sequence>MIKKVRVNQIKIGDIVGEDILWESREYPLVTRNTIVNEYIKSRLRDLNISHIDIFDPDYKEIDTNDDSYNRKLEEKKTLFKRNYRKSILNVRDIFRDIAKGESINFSKITNVSTDLFKNAKDVLATIESINEIKEIDDYTYNHSINVALYSMYLADWLRLEKREIKSIIKAGILHDIGKGKIDQEILNKPGKLTEEEFNEMQKHTIYGYDICKPIIWLSDEIKHGALMHHEKIDGSGYPFGLKGDQIPIYAKIIAICDIYDALNSKRVYKEKQTPFDTFSQMIKIGKGKLDSKILYIFLTNIVHIYIGSKVKMNTGDIGEVAFIPPTNITNPIVKINNKYYDLSKSRKYKIKEMI</sequence>
<dbReference type="PANTHER" id="PTHR43155:SF2">
    <property type="entry name" value="CYCLIC DI-GMP PHOSPHODIESTERASE PA4108"/>
    <property type="match status" value="1"/>
</dbReference>
<dbReference type="Pfam" id="PF13487">
    <property type="entry name" value="HD_5"/>
    <property type="match status" value="1"/>
</dbReference>
<dbReference type="InterPro" id="IPR003607">
    <property type="entry name" value="HD/PDEase_dom"/>
</dbReference>
<evidence type="ECO:0000313" key="2">
    <source>
        <dbReference type="EMBL" id="AFS79431.1"/>
    </source>
</evidence>
<keyword evidence="3" id="KW-1185">Reference proteome</keyword>
<dbReference type="Gene3D" id="1.10.3210.10">
    <property type="entry name" value="Hypothetical protein af1432"/>
    <property type="match status" value="1"/>
</dbReference>
<dbReference type="CDD" id="cd00077">
    <property type="entry name" value="HDc"/>
    <property type="match status" value="1"/>
</dbReference>
<reference evidence="2 3" key="1">
    <citation type="journal article" date="2012" name="PLoS ONE">
        <title>The purine-utilizing bacterium Clostridium acidurici 9a: a genome-guided metabolic reconsideration.</title>
        <authorList>
            <person name="Hartwich K."/>
            <person name="Poehlein A."/>
            <person name="Daniel R."/>
        </authorList>
    </citation>
    <scope>NUCLEOTIDE SEQUENCE [LARGE SCALE GENOMIC DNA]</scope>
    <source>
        <strain evidence="3">ATCC 7906 / DSM 604 / BCRC 14475 / CIP 104303 / KCTC 5404 / NCIMB 10678 / 9a</strain>
    </source>
</reference>
<organism evidence="2 3">
    <name type="scientific">Gottschalkia acidurici (strain ATCC 7906 / DSM 604 / BCRC 14475 / CIP 104303 / KCTC 5404 / NCIMB 10678 / 9a)</name>
    <name type="common">Clostridium acidurici</name>
    <dbReference type="NCBI Taxonomy" id="1128398"/>
    <lineage>
        <taxon>Bacteria</taxon>
        <taxon>Bacillati</taxon>
        <taxon>Bacillota</taxon>
        <taxon>Tissierellia</taxon>
        <taxon>Tissierellales</taxon>
        <taxon>Gottschalkiaceae</taxon>
        <taxon>Gottschalkia</taxon>
    </lineage>
</organism>
<dbReference type="KEGG" id="cad:Curi_c24360"/>
<dbReference type="AlphaFoldDB" id="K0B4H5"/>
<gene>
    <name evidence="2" type="ordered locus">Curi_c24360</name>
</gene>
<dbReference type="InterPro" id="IPR037522">
    <property type="entry name" value="HD_GYP_dom"/>
</dbReference>
<dbReference type="Proteomes" id="UP000006094">
    <property type="component" value="Chromosome"/>
</dbReference>
<dbReference type="STRING" id="1128398.Curi_c24360"/>
<dbReference type="SMART" id="SM00471">
    <property type="entry name" value="HDc"/>
    <property type="match status" value="1"/>
</dbReference>
<dbReference type="PROSITE" id="PS51832">
    <property type="entry name" value="HD_GYP"/>
    <property type="match status" value="1"/>
</dbReference>
<dbReference type="SUPFAM" id="SSF109604">
    <property type="entry name" value="HD-domain/PDEase-like"/>
    <property type="match status" value="1"/>
</dbReference>
<proteinExistence type="predicted"/>
<dbReference type="PANTHER" id="PTHR43155">
    <property type="entry name" value="CYCLIC DI-GMP PHOSPHODIESTERASE PA4108-RELATED"/>
    <property type="match status" value="1"/>
</dbReference>
<dbReference type="eggNOG" id="COG2206">
    <property type="taxonomic scope" value="Bacteria"/>
</dbReference>
<name>K0B4H5_GOTA9</name>